<dbReference type="EMBL" id="QUAJ01000009">
    <property type="protein sequence ID" value="REI41587.1"/>
    <property type="molecule type" value="Genomic_DNA"/>
</dbReference>
<organism evidence="1 2">
    <name type="scientific">Psychrilyobacter piezotolerans</name>
    <dbReference type="NCBI Taxonomy" id="2293438"/>
    <lineage>
        <taxon>Bacteria</taxon>
        <taxon>Fusobacteriati</taxon>
        <taxon>Fusobacteriota</taxon>
        <taxon>Fusobacteriia</taxon>
        <taxon>Fusobacteriales</taxon>
        <taxon>Fusobacteriaceae</taxon>
        <taxon>Psychrilyobacter</taxon>
    </lineage>
</organism>
<dbReference type="RefSeq" id="WP_114642092.1">
    <property type="nucleotide sequence ID" value="NZ_JAACIO010000009.1"/>
</dbReference>
<sequence length="357" mass="42945">MWNIERYKDILEDLFIKDYLYRSSYDEWYRLKEYQKEIEEYIQNTFGYTLCVSNDVISLNKYSVIGDKTKGIKGFSNLDEYIILPLVLNYLEDKYDMETLLISEIAEHVVNNFPEKRDWENRRVSSKLVRVLKYCQEKNFIYKLDGSEDGYEKDCEEVLYENTGISKHFMETLPYDLEGFDINSAREYNIKNLEKVQILRRGLLENFLITKEYPYFSSLLEFRDEVEDLFEELFGMKLIIFDELAYLLRSDESIKVSQNFPSPKNNLERIGLKFFKYLDRDNYQIEEVLNEFIEYKEIYKPTFTKGNLNKKEETLLNEILELGMELKIIEVDETYLKLSKYIEHFTIDILEEGDENE</sequence>
<keyword evidence="2" id="KW-1185">Reference proteome</keyword>
<evidence type="ECO:0000313" key="2">
    <source>
        <dbReference type="Proteomes" id="UP000263486"/>
    </source>
</evidence>
<name>A0ABX9KI79_9FUSO</name>
<accession>A0ABX9KI79</accession>
<comment type="caution">
    <text evidence="1">The sequence shown here is derived from an EMBL/GenBank/DDBJ whole genome shotgun (WGS) entry which is preliminary data.</text>
</comment>
<dbReference type="Pfam" id="PF09661">
    <property type="entry name" value="DUF2398"/>
    <property type="match status" value="1"/>
</dbReference>
<evidence type="ECO:0000313" key="1">
    <source>
        <dbReference type="EMBL" id="REI41587.1"/>
    </source>
</evidence>
<reference evidence="1 2" key="1">
    <citation type="submission" date="2018-08" db="EMBL/GenBank/DDBJ databases">
        <title>Draft genome sequence of Psychrilyobacter sp. strain SD5 isolated from Black Sea water.</title>
        <authorList>
            <person name="Yadav S."/>
            <person name="Villanueva L."/>
            <person name="Damste J.S.S."/>
        </authorList>
    </citation>
    <scope>NUCLEOTIDE SEQUENCE [LARGE SCALE GENOMIC DNA]</scope>
    <source>
        <strain evidence="1 2">SD5</strain>
    </source>
</reference>
<proteinExistence type="predicted"/>
<protein>
    <submittedName>
        <fullName evidence="1">DUF2398 family protein</fullName>
    </submittedName>
</protein>
<gene>
    <name evidence="1" type="ORF">DYH56_06675</name>
</gene>
<dbReference type="InterPro" id="IPR013494">
    <property type="entry name" value="CHP02678"/>
</dbReference>
<dbReference type="Proteomes" id="UP000263486">
    <property type="component" value="Unassembled WGS sequence"/>
</dbReference>